<gene>
    <name evidence="1" type="ORF">TorRG33x02_284590</name>
</gene>
<dbReference type="InParanoid" id="A0A2P5CHP0"/>
<dbReference type="Proteomes" id="UP000237000">
    <property type="component" value="Unassembled WGS sequence"/>
</dbReference>
<feature type="non-terminal residue" evidence="1">
    <location>
        <position position="225"/>
    </location>
</feature>
<dbReference type="AlphaFoldDB" id="A0A2P5CHP0"/>
<evidence type="ECO:0000313" key="1">
    <source>
        <dbReference type="EMBL" id="PON60495.1"/>
    </source>
</evidence>
<organism evidence="1 2">
    <name type="scientific">Trema orientale</name>
    <name type="common">Charcoal tree</name>
    <name type="synonym">Celtis orientalis</name>
    <dbReference type="NCBI Taxonomy" id="63057"/>
    <lineage>
        <taxon>Eukaryota</taxon>
        <taxon>Viridiplantae</taxon>
        <taxon>Streptophyta</taxon>
        <taxon>Embryophyta</taxon>
        <taxon>Tracheophyta</taxon>
        <taxon>Spermatophyta</taxon>
        <taxon>Magnoliopsida</taxon>
        <taxon>eudicotyledons</taxon>
        <taxon>Gunneridae</taxon>
        <taxon>Pentapetalae</taxon>
        <taxon>rosids</taxon>
        <taxon>fabids</taxon>
        <taxon>Rosales</taxon>
        <taxon>Cannabaceae</taxon>
        <taxon>Trema</taxon>
    </lineage>
</organism>
<accession>A0A2P5CHP0</accession>
<name>A0A2P5CHP0_TREOI</name>
<comment type="caution">
    <text evidence="1">The sequence shown here is derived from an EMBL/GenBank/DDBJ whole genome shotgun (WGS) entry which is preliminary data.</text>
</comment>
<sequence>MEGSRAHGSVWKGQELTARDDNLPIGMEGSRAHGSGYDVIGAHGLGTNMAVLQLGAHGLVREDARVSSLAEHGLHGPIQATARASDFEVQHAAKISDRLGLGIAKRGSATIGGDHGPAATAFKGGDGEHQTAVRVPGGGVHQSAVIGGGDHQVAARVPGDGAQHTADRTLRFGDHHSAARVFYDGDHQSAAKTFGLGSAKRGYTTTSMVGVNRAGHESAGPLFAQ</sequence>
<reference evidence="2" key="1">
    <citation type="submission" date="2016-06" db="EMBL/GenBank/DDBJ databases">
        <title>Parallel loss of symbiosis genes in relatives of nitrogen-fixing non-legume Parasponia.</title>
        <authorList>
            <person name="Van Velzen R."/>
            <person name="Holmer R."/>
            <person name="Bu F."/>
            <person name="Rutten L."/>
            <person name="Van Zeijl A."/>
            <person name="Liu W."/>
            <person name="Santuari L."/>
            <person name="Cao Q."/>
            <person name="Sharma T."/>
            <person name="Shen D."/>
            <person name="Roswanjaya Y."/>
            <person name="Wardhani T."/>
            <person name="Kalhor M.S."/>
            <person name="Jansen J."/>
            <person name="Van den Hoogen J."/>
            <person name="Gungor B."/>
            <person name="Hartog M."/>
            <person name="Hontelez J."/>
            <person name="Verver J."/>
            <person name="Yang W.-C."/>
            <person name="Schijlen E."/>
            <person name="Repin R."/>
            <person name="Schilthuizen M."/>
            <person name="Schranz E."/>
            <person name="Heidstra R."/>
            <person name="Miyata K."/>
            <person name="Fedorova E."/>
            <person name="Kohlen W."/>
            <person name="Bisseling T."/>
            <person name="Smit S."/>
            <person name="Geurts R."/>
        </authorList>
    </citation>
    <scope>NUCLEOTIDE SEQUENCE [LARGE SCALE GENOMIC DNA]</scope>
    <source>
        <strain evidence="2">cv. RG33-2</strain>
    </source>
</reference>
<keyword evidence="2" id="KW-1185">Reference proteome</keyword>
<proteinExistence type="predicted"/>
<evidence type="ECO:0000313" key="2">
    <source>
        <dbReference type="Proteomes" id="UP000237000"/>
    </source>
</evidence>
<dbReference type="EMBL" id="JXTC01000364">
    <property type="protein sequence ID" value="PON60495.1"/>
    <property type="molecule type" value="Genomic_DNA"/>
</dbReference>
<protein>
    <submittedName>
        <fullName evidence="1">Uncharacterized protein</fullName>
    </submittedName>
</protein>